<dbReference type="InterPro" id="IPR009057">
    <property type="entry name" value="Homeodomain-like_sf"/>
</dbReference>
<dbReference type="EMBL" id="OU896722">
    <property type="protein sequence ID" value="CAH1154409.1"/>
    <property type="molecule type" value="Genomic_DNA"/>
</dbReference>
<sequence length="302" mass="35188">MEGIPTPAYEIVFRINDEIINLSIPLQETEDISKLTNNDGYTSNYIIELINNGLISIREPLQRIWRVEGESNILIYTAPQTAQVNKDTDNEDCQEVGSISEGSIYSLQHNEDNDSWQEEAVPFSDGNVKHRCDWTDAETKVLLEYYEQFMSNVGPMKKFKNKRNMWNKITDILNKKFNLQRTSIQVENRYKTVLKRKKSAVENNRRTGSSRMDIPFEEELNKISSLDDSIEPEVLGTAQNIQVLKPIQKENITPSVSQSIKPVRKHKSIHETLIEIHKQKEDAKERRHKEKLELIRELFKRD</sequence>
<proteinExistence type="predicted"/>
<dbReference type="Proteomes" id="UP001153737">
    <property type="component" value="Chromosome 16"/>
</dbReference>
<accession>A0A9P0DH35</accession>
<dbReference type="GO" id="GO:0005634">
    <property type="term" value="C:nucleus"/>
    <property type="evidence" value="ECO:0007669"/>
    <property type="project" value="UniProtKB-SubCell"/>
</dbReference>
<organism evidence="3 4">
    <name type="scientific">Phaedon cochleariae</name>
    <name type="common">Mustard beetle</name>
    <dbReference type="NCBI Taxonomy" id="80249"/>
    <lineage>
        <taxon>Eukaryota</taxon>
        <taxon>Metazoa</taxon>
        <taxon>Ecdysozoa</taxon>
        <taxon>Arthropoda</taxon>
        <taxon>Hexapoda</taxon>
        <taxon>Insecta</taxon>
        <taxon>Pterygota</taxon>
        <taxon>Neoptera</taxon>
        <taxon>Endopterygota</taxon>
        <taxon>Coleoptera</taxon>
        <taxon>Polyphaga</taxon>
        <taxon>Cucujiformia</taxon>
        <taxon>Chrysomeloidea</taxon>
        <taxon>Chrysomelidae</taxon>
        <taxon>Chrysomelinae</taxon>
        <taxon>Chrysomelini</taxon>
        <taxon>Phaedon</taxon>
    </lineage>
</organism>
<evidence type="ECO:0000256" key="1">
    <source>
        <dbReference type="ARBA" id="ARBA00004123"/>
    </source>
</evidence>
<feature type="domain" description="Myb-like" evidence="2">
    <location>
        <begin position="130"/>
        <end position="196"/>
    </location>
</feature>
<evidence type="ECO:0000259" key="2">
    <source>
        <dbReference type="SMART" id="SM00717"/>
    </source>
</evidence>
<dbReference type="InterPro" id="IPR044822">
    <property type="entry name" value="Myb_DNA-bind_4"/>
</dbReference>
<evidence type="ECO:0000313" key="4">
    <source>
        <dbReference type="Proteomes" id="UP001153737"/>
    </source>
</evidence>
<evidence type="ECO:0000313" key="3">
    <source>
        <dbReference type="EMBL" id="CAH1154409.1"/>
    </source>
</evidence>
<keyword evidence="4" id="KW-1185">Reference proteome</keyword>
<dbReference type="AlphaFoldDB" id="A0A9P0DH35"/>
<comment type="subcellular location">
    <subcellularLocation>
        <location evidence="1">Nucleus</location>
    </subcellularLocation>
</comment>
<dbReference type="SUPFAM" id="SSF46689">
    <property type="entry name" value="Homeodomain-like"/>
    <property type="match status" value="1"/>
</dbReference>
<dbReference type="InterPro" id="IPR001005">
    <property type="entry name" value="SANT/Myb"/>
</dbReference>
<dbReference type="Pfam" id="PF13837">
    <property type="entry name" value="Myb_DNA-bind_4"/>
    <property type="match status" value="1"/>
</dbReference>
<protein>
    <recommendedName>
        <fullName evidence="2">Myb-like domain-containing protein</fullName>
    </recommendedName>
</protein>
<dbReference type="OrthoDB" id="6776802at2759"/>
<reference evidence="3" key="1">
    <citation type="submission" date="2022-01" db="EMBL/GenBank/DDBJ databases">
        <authorList>
            <person name="King R."/>
        </authorList>
    </citation>
    <scope>NUCLEOTIDE SEQUENCE</scope>
</reference>
<reference evidence="3" key="2">
    <citation type="submission" date="2022-10" db="EMBL/GenBank/DDBJ databases">
        <authorList>
            <consortium name="ENA_rothamsted_submissions"/>
            <consortium name="culmorum"/>
            <person name="King R."/>
        </authorList>
    </citation>
    <scope>NUCLEOTIDE SEQUENCE</scope>
</reference>
<dbReference type="SMART" id="SM00717">
    <property type="entry name" value="SANT"/>
    <property type="match status" value="1"/>
</dbReference>
<dbReference type="Gene3D" id="1.10.10.60">
    <property type="entry name" value="Homeodomain-like"/>
    <property type="match status" value="1"/>
</dbReference>
<gene>
    <name evidence="3" type="ORF">PHAECO_LOCUS5379</name>
</gene>
<name>A0A9P0DH35_PHACE</name>